<keyword evidence="1" id="KW-1133">Transmembrane helix</keyword>
<gene>
    <name evidence="2" type="ORF">NEOLEDRAFT_1143967</name>
</gene>
<accession>A0A165M689</accession>
<organism evidence="2 3">
    <name type="scientific">Neolentinus lepideus HHB14362 ss-1</name>
    <dbReference type="NCBI Taxonomy" id="1314782"/>
    <lineage>
        <taxon>Eukaryota</taxon>
        <taxon>Fungi</taxon>
        <taxon>Dikarya</taxon>
        <taxon>Basidiomycota</taxon>
        <taxon>Agaricomycotina</taxon>
        <taxon>Agaricomycetes</taxon>
        <taxon>Gloeophyllales</taxon>
        <taxon>Gloeophyllaceae</taxon>
        <taxon>Neolentinus</taxon>
    </lineage>
</organism>
<dbReference type="Proteomes" id="UP000076761">
    <property type="component" value="Unassembled WGS sequence"/>
</dbReference>
<reference evidence="2 3" key="1">
    <citation type="journal article" date="2016" name="Mol. Biol. Evol.">
        <title>Comparative Genomics of Early-Diverging Mushroom-Forming Fungi Provides Insights into the Origins of Lignocellulose Decay Capabilities.</title>
        <authorList>
            <person name="Nagy L.G."/>
            <person name="Riley R."/>
            <person name="Tritt A."/>
            <person name="Adam C."/>
            <person name="Daum C."/>
            <person name="Floudas D."/>
            <person name="Sun H."/>
            <person name="Yadav J.S."/>
            <person name="Pangilinan J."/>
            <person name="Larsson K.H."/>
            <person name="Matsuura K."/>
            <person name="Barry K."/>
            <person name="Labutti K."/>
            <person name="Kuo R."/>
            <person name="Ohm R.A."/>
            <person name="Bhattacharya S.S."/>
            <person name="Shirouzu T."/>
            <person name="Yoshinaga Y."/>
            <person name="Martin F.M."/>
            <person name="Grigoriev I.V."/>
            <person name="Hibbett D.S."/>
        </authorList>
    </citation>
    <scope>NUCLEOTIDE SEQUENCE [LARGE SCALE GENOMIC DNA]</scope>
    <source>
        <strain evidence="2 3">HHB14362 ss-1</strain>
    </source>
</reference>
<evidence type="ECO:0000313" key="3">
    <source>
        <dbReference type="Proteomes" id="UP000076761"/>
    </source>
</evidence>
<evidence type="ECO:0000313" key="2">
    <source>
        <dbReference type="EMBL" id="KZT17952.1"/>
    </source>
</evidence>
<protein>
    <submittedName>
        <fullName evidence="2">Uncharacterized protein</fullName>
    </submittedName>
</protein>
<proteinExistence type="predicted"/>
<dbReference type="AlphaFoldDB" id="A0A165M689"/>
<keyword evidence="1" id="KW-0812">Transmembrane</keyword>
<keyword evidence="3" id="KW-1185">Reference proteome</keyword>
<feature type="transmembrane region" description="Helical" evidence="1">
    <location>
        <begin position="45"/>
        <end position="69"/>
    </location>
</feature>
<dbReference type="InParanoid" id="A0A165M689"/>
<dbReference type="EMBL" id="KV425751">
    <property type="protein sequence ID" value="KZT17952.1"/>
    <property type="molecule type" value="Genomic_DNA"/>
</dbReference>
<keyword evidence="1" id="KW-0472">Membrane</keyword>
<evidence type="ECO:0000256" key="1">
    <source>
        <dbReference type="SAM" id="Phobius"/>
    </source>
</evidence>
<name>A0A165M689_9AGAM</name>
<sequence length="82" mass="9257">MNSTTYNTPSVLARAGRDLEIQCRLLSLVSSPRTARSHLPLSPRLGLMCRTVPVVSTLFLAGPGLRYFIKHFRPFTLRLCQR</sequence>